<reference evidence="1" key="1">
    <citation type="submission" date="2021-02" db="EMBL/GenBank/DDBJ databases">
        <authorList>
            <person name="Vanwijnsberghe S."/>
        </authorList>
    </citation>
    <scope>NUCLEOTIDE SEQUENCE</scope>
    <source>
        <strain evidence="1">R-70211</strain>
    </source>
</reference>
<dbReference type="EMBL" id="CAJNAS010000011">
    <property type="protein sequence ID" value="CAE6915940.1"/>
    <property type="molecule type" value="Genomic_DNA"/>
</dbReference>
<evidence type="ECO:0000313" key="1">
    <source>
        <dbReference type="EMBL" id="CAE6915940.1"/>
    </source>
</evidence>
<protein>
    <submittedName>
        <fullName evidence="1">Uncharacterized protein</fullName>
    </submittedName>
</protein>
<accession>A0A9N8MX27</accession>
<keyword evidence="2" id="KW-1185">Reference proteome</keyword>
<sequence>MYEMQDVRTKLDGLALEPVCYYRQGKGMCTGVAMEWVRRILVGDKNSLPQSSLYPKMMIGQDQDFFKANQATILEKSKKKDEKREHAQKIIYDRSQSAFDSDFQTNGARHPCLSEWIALTDEWEDASGKSDPNQRYLVKGKITLWAQKYNITAAPEGVDPKVIEKYLVEANRDAYDHDYWEWRKTEPIEVGIFKEYSEEVERMYFDDVGIALRARFSGMKVIESANSLKIQTRTSWEAVQQAIRNQQFTEDRGIVFGILGKDIAHSLGLYHVGKQEYFWMDPNYGVWFMEQPGIVDAMKYLFDATGKPGEAGVYQENGGGTPTGFEYSVWGANS</sequence>
<dbReference type="Proteomes" id="UP000675121">
    <property type="component" value="Unassembled WGS sequence"/>
</dbReference>
<name>A0A9N8MX27_9BURK</name>
<dbReference type="AlphaFoldDB" id="A0A9N8MX27"/>
<organism evidence="1 2">
    <name type="scientific">Paraburkholderia domus</name>
    <dbReference type="NCBI Taxonomy" id="2793075"/>
    <lineage>
        <taxon>Bacteria</taxon>
        <taxon>Pseudomonadati</taxon>
        <taxon>Pseudomonadota</taxon>
        <taxon>Betaproteobacteria</taxon>
        <taxon>Burkholderiales</taxon>
        <taxon>Burkholderiaceae</taxon>
        <taxon>Paraburkholderia</taxon>
    </lineage>
</organism>
<gene>
    <name evidence="1" type="ORF">R70211_04207</name>
</gene>
<evidence type="ECO:0000313" key="2">
    <source>
        <dbReference type="Proteomes" id="UP000675121"/>
    </source>
</evidence>
<proteinExistence type="predicted"/>
<dbReference type="RefSeq" id="WP_201139149.1">
    <property type="nucleotide sequence ID" value="NZ_CAJNAS010000011.1"/>
</dbReference>
<comment type="caution">
    <text evidence="1">The sequence shown here is derived from an EMBL/GenBank/DDBJ whole genome shotgun (WGS) entry which is preliminary data.</text>
</comment>